<accession>A0ABW1Z3E6</accession>
<name>A0ABW1Z3E6_9RHOB</name>
<dbReference type="Proteomes" id="UP001596403">
    <property type="component" value="Unassembled WGS sequence"/>
</dbReference>
<gene>
    <name evidence="1" type="ORF">ACFQAU_21505</name>
</gene>
<comment type="caution">
    <text evidence="1">The sequence shown here is derived from an EMBL/GenBank/DDBJ whole genome shotgun (WGS) entry which is preliminary data.</text>
</comment>
<keyword evidence="2" id="KW-1185">Reference proteome</keyword>
<reference evidence="2" key="1">
    <citation type="journal article" date="2019" name="Int. J. Syst. Evol. Microbiol.">
        <title>The Global Catalogue of Microorganisms (GCM) 10K type strain sequencing project: providing services to taxonomists for standard genome sequencing and annotation.</title>
        <authorList>
            <consortium name="The Broad Institute Genomics Platform"/>
            <consortium name="The Broad Institute Genome Sequencing Center for Infectious Disease"/>
            <person name="Wu L."/>
            <person name="Ma J."/>
        </authorList>
    </citation>
    <scope>NUCLEOTIDE SEQUENCE [LARGE SCALE GENOMIC DNA]</scope>
    <source>
        <strain evidence="2">NBRC 111368</strain>
    </source>
</reference>
<protein>
    <submittedName>
        <fullName evidence="1">Uncharacterized protein</fullName>
    </submittedName>
</protein>
<evidence type="ECO:0000313" key="1">
    <source>
        <dbReference type="EMBL" id="MFC6643908.1"/>
    </source>
</evidence>
<proteinExistence type="predicted"/>
<organism evidence="1 2">
    <name type="scientific">Sulfitobacter profundi</name>
    <dbReference type="NCBI Taxonomy" id="2679961"/>
    <lineage>
        <taxon>Bacteria</taxon>
        <taxon>Pseudomonadati</taxon>
        <taxon>Pseudomonadota</taxon>
        <taxon>Alphaproteobacteria</taxon>
        <taxon>Rhodobacterales</taxon>
        <taxon>Roseobacteraceae</taxon>
        <taxon>Sulfitobacter</taxon>
    </lineage>
</organism>
<dbReference type="RefSeq" id="WP_386285267.1">
    <property type="nucleotide sequence ID" value="NZ_JBHSWA010000005.1"/>
</dbReference>
<dbReference type="EMBL" id="JBHSWA010000005">
    <property type="protein sequence ID" value="MFC6643908.1"/>
    <property type="molecule type" value="Genomic_DNA"/>
</dbReference>
<evidence type="ECO:0000313" key="2">
    <source>
        <dbReference type="Proteomes" id="UP001596403"/>
    </source>
</evidence>
<sequence length="76" mass="8800">MIEDWVIEEVSEQWDVHDAEVVRAEAALSEAEFERVCDSSEDEHDLSVLRPVYRRLLERLYDAASGPDVLVCYWSA</sequence>